<dbReference type="GO" id="GO:0005886">
    <property type="term" value="C:plasma membrane"/>
    <property type="evidence" value="ECO:0007669"/>
    <property type="project" value="TreeGrafter"/>
</dbReference>
<evidence type="ECO:0000313" key="3">
    <source>
        <dbReference type="Proteomes" id="UP000298663"/>
    </source>
</evidence>
<evidence type="ECO:0000259" key="1">
    <source>
        <dbReference type="Pfam" id="PF12146"/>
    </source>
</evidence>
<dbReference type="Proteomes" id="UP000298663">
    <property type="component" value="Unassembled WGS sequence"/>
</dbReference>
<proteinExistence type="predicted"/>
<keyword evidence="3" id="KW-1185">Reference proteome</keyword>
<organism evidence="2 3">
    <name type="scientific">Steinernema carpocapsae</name>
    <name type="common">Entomopathogenic nematode</name>
    <dbReference type="NCBI Taxonomy" id="34508"/>
    <lineage>
        <taxon>Eukaryota</taxon>
        <taxon>Metazoa</taxon>
        <taxon>Ecdysozoa</taxon>
        <taxon>Nematoda</taxon>
        <taxon>Chromadorea</taxon>
        <taxon>Rhabditida</taxon>
        <taxon>Tylenchina</taxon>
        <taxon>Panagrolaimomorpha</taxon>
        <taxon>Strongyloidoidea</taxon>
        <taxon>Steinernematidae</taxon>
        <taxon>Steinernema</taxon>
    </lineage>
</organism>
<dbReference type="STRING" id="34508.A0A4U5M805"/>
<dbReference type="Gene3D" id="3.40.50.1820">
    <property type="entry name" value="alpha/beta hydrolase"/>
    <property type="match status" value="2"/>
</dbReference>
<reference evidence="2 3" key="1">
    <citation type="journal article" date="2015" name="Genome Biol.">
        <title>Comparative genomics of Steinernema reveals deeply conserved gene regulatory networks.</title>
        <authorList>
            <person name="Dillman A.R."/>
            <person name="Macchietto M."/>
            <person name="Porter C.F."/>
            <person name="Rogers A."/>
            <person name="Williams B."/>
            <person name="Antoshechkin I."/>
            <person name="Lee M.M."/>
            <person name="Goodwin Z."/>
            <person name="Lu X."/>
            <person name="Lewis E.E."/>
            <person name="Goodrich-Blair H."/>
            <person name="Stock S.P."/>
            <person name="Adams B.J."/>
            <person name="Sternberg P.W."/>
            <person name="Mortazavi A."/>
        </authorList>
    </citation>
    <scope>NUCLEOTIDE SEQUENCE [LARGE SCALE GENOMIC DNA]</scope>
    <source>
        <strain evidence="2 3">ALL</strain>
    </source>
</reference>
<gene>
    <name evidence="2" type="ORF">L596_025456</name>
</gene>
<dbReference type="Pfam" id="PF12146">
    <property type="entry name" value="Hydrolase_4"/>
    <property type="match status" value="1"/>
</dbReference>
<comment type="caution">
    <text evidence="2">The sequence shown here is derived from an EMBL/GenBank/DDBJ whole genome shotgun (WGS) entry which is preliminary data.</text>
</comment>
<dbReference type="OrthoDB" id="446723at2759"/>
<sequence>MVVDAISLRFSLVLDQIFALMPREVEVNQPLSNSPPREVSPRRIPNRVNSSFAARLRRDPTSTEESDEPRYSVWYLLYQVTRLFCWVGCPPVPELITRKVAFHPRKAKENYFLMGKPTHEGEEIVLDSLHEIKKMKSVHLAPARKPHRALEHNYAWLQDQRSSEVFTTKTKQGSQLLGLWVKSNCRWVQSHSRSNRVILFSDSNASDLGHWIHQGAILGKSLKGLADFLCADVVGYDYSGFGYSTGTACERNIYADVEAIYNHILKTRGDDVEIVLMGFSMGTAASIDLASKQPKKLVGLVLVAPFASAFGATSKDPDNVGCFCLNRFLSIDKVAHITVPTLLIHGSKDWISIKNSHALERRLPNPVEPLYVEGRDHCDILDDPKVAERVWEYVFNETRVQKQ</sequence>
<dbReference type="GO" id="GO:0008474">
    <property type="term" value="F:palmitoyl-(protein) hydrolase activity"/>
    <property type="evidence" value="ECO:0007669"/>
    <property type="project" value="TreeGrafter"/>
</dbReference>
<feature type="domain" description="Serine aminopeptidase S33" evidence="1">
    <location>
        <begin position="232"/>
        <end position="307"/>
    </location>
</feature>
<name>A0A4U5M805_STECR</name>
<protein>
    <recommendedName>
        <fullName evidence="1">Serine aminopeptidase S33 domain-containing protein</fullName>
    </recommendedName>
</protein>
<reference evidence="2 3" key="2">
    <citation type="journal article" date="2019" name="G3 (Bethesda)">
        <title>Hybrid Assembly of the Genome of the Entomopathogenic Nematode Steinernema carpocapsae Identifies the X-Chromosome.</title>
        <authorList>
            <person name="Serra L."/>
            <person name="Macchietto M."/>
            <person name="Macias-Munoz A."/>
            <person name="McGill C.J."/>
            <person name="Rodriguez I.M."/>
            <person name="Rodriguez B."/>
            <person name="Murad R."/>
            <person name="Mortazavi A."/>
        </authorList>
    </citation>
    <scope>NUCLEOTIDE SEQUENCE [LARGE SCALE GENOMIC DNA]</scope>
    <source>
        <strain evidence="2 3">ALL</strain>
    </source>
</reference>
<dbReference type="PANTHER" id="PTHR12277:SF39">
    <property type="entry name" value="SERINE AMINOPEPTIDASE S33 DOMAIN-CONTAINING PROTEIN"/>
    <property type="match status" value="1"/>
</dbReference>
<dbReference type="GO" id="GO:0010008">
    <property type="term" value="C:endosome membrane"/>
    <property type="evidence" value="ECO:0007669"/>
    <property type="project" value="TreeGrafter"/>
</dbReference>
<dbReference type="PANTHER" id="PTHR12277">
    <property type="entry name" value="ALPHA/BETA HYDROLASE DOMAIN-CONTAINING PROTEIN"/>
    <property type="match status" value="1"/>
</dbReference>
<dbReference type="InterPro" id="IPR022742">
    <property type="entry name" value="Hydrolase_4"/>
</dbReference>
<dbReference type="InterPro" id="IPR029058">
    <property type="entry name" value="AB_hydrolase_fold"/>
</dbReference>
<dbReference type="AlphaFoldDB" id="A0A4U5M805"/>
<accession>A0A4U5M805</accession>
<dbReference type="EMBL" id="AZBU02000009">
    <property type="protein sequence ID" value="TKR64992.1"/>
    <property type="molecule type" value="Genomic_DNA"/>
</dbReference>
<evidence type="ECO:0000313" key="2">
    <source>
        <dbReference type="EMBL" id="TKR64992.1"/>
    </source>
</evidence>
<dbReference type="SUPFAM" id="SSF53474">
    <property type="entry name" value="alpha/beta-Hydrolases"/>
    <property type="match status" value="1"/>
</dbReference>